<feature type="transmembrane region" description="Helical" evidence="13">
    <location>
        <begin position="133"/>
        <end position="151"/>
    </location>
</feature>
<reference evidence="14" key="1">
    <citation type="journal article" date="2021" name="PeerJ">
        <title>Extensive microbial diversity within the chicken gut microbiome revealed by metagenomics and culture.</title>
        <authorList>
            <person name="Gilroy R."/>
            <person name="Ravi A."/>
            <person name="Getino M."/>
            <person name="Pursley I."/>
            <person name="Horton D.L."/>
            <person name="Alikhan N.F."/>
            <person name="Baker D."/>
            <person name="Gharbi K."/>
            <person name="Hall N."/>
            <person name="Watson M."/>
            <person name="Adriaenssens E.M."/>
            <person name="Foster-Nyarko E."/>
            <person name="Jarju S."/>
            <person name="Secka A."/>
            <person name="Antonio M."/>
            <person name="Oren A."/>
            <person name="Chaudhuri R.R."/>
            <person name="La Ragione R."/>
            <person name="Hildebrand F."/>
            <person name="Pallen M.J."/>
        </authorList>
    </citation>
    <scope>NUCLEOTIDE SEQUENCE</scope>
    <source>
        <strain evidence="14">ChiSjej2B20-11307</strain>
    </source>
</reference>
<feature type="transmembrane region" description="Helical" evidence="13">
    <location>
        <begin position="323"/>
        <end position="343"/>
    </location>
</feature>
<accession>A0A9D2H8Z1</accession>
<proteinExistence type="inferred from homology"/>
<keyword evidence="9 13" id="KW-1133">Transmembrane helix</keyword>
<dbReference type="GO" id="GO:0006811">
    <property type="term" value="P:monoatomic ion transport"/>
    <property type="evidence" value="ECO:0007669"/>
    <property type="project" value="UniProtKB-KW"/>
</dbReference>
<keyword evidence="11 13" id="KW-0472">Membrane</keyword>
<feature type="transmembrane region" description="Helical" evidence="13">
    <location>
        <begin position="420"/>
        <end position="440"/>
    </location>
</feature>
<keyword evidence="7" id="KW-1003">Cell membrane</keyword>
<dbReference type="NCBIfam" id="TIGR00797">
    <property type="entry name" value="matE"/>
    <property type="match status" value="1"/>
</dbReference>
<dbReference type="GO" id="GO:0015297">
    <property type="term" value="F:antiporter activity"/>
    <property type="evidence" value="ECO:0007669"/>
    <property type="project" value="UniProtKB-KW"/>
</dbReference>
<dbReference type="CDD" id="cd13138">
    <property type="entry name" value="MATE_yoeA_like"/>
    <property type="match status" value="1"/>
</dbReference>
<keyword evidence="6" id="KW-0050">Antiport</keyword>
<keyword evidence="8 13" id="KW-0812">Transmembrane</keyword>
<evidence type="ECO:0000313" key="14">
    <source>
        <dbReference type="EMBL" id="HJA06803.1"/>
    </source>
</evidence>
<name>A0A9D2H8Z1_9FIRM</name>
<feature type="transmembrane region" description="Helical" evidence="13">
    <location>
        <begin position="54"/>
        <end position="79"/>
    </location>
</feature>
<feature type="transmembrane region" description="Helical" evidence="13">
    <location>
        <begin position="163"/>
        <end position="186"/>
    </location>
</feature>
<sequence length="444" mass="48317">MKYDLTKGNVTITMLRFAVPMILGNVLQQCYNLADTWIVGRYIGSSALAAVGSAYTLMTFLNSLIIGMCMGSGALFSISYGRRDIRKMREYIAASFVFVLGITVVITVASFLFLHPILKVMQIPADVYDMMFAYVKIILYGLVFIFLYNYFSFLLRSTGNSVVPLVFLGISTVLNIVLDYIFVAVLDRGVEGAAEATVIAQIISGIGIGVYSFVKEPVLQKHGGDLTQAGGHIRIRASVLGEIFSYSAATGIQQSVMNFGILMVQGLVNSFGTAVMAAFAAGVKIDTLAYMPAQEFGNAYSIFISQNYGADEKDRIKKGTKSALVMVLVFCAVISAGVFLLAPRLMEIFISPEETQIIRIGAGYLRIEGACYCGIGILFLLYGYFRAVERPRISLLLTVISLGTRVVLAYALAPSFGVDAIWWAVPVGWALADIMGALLVKKRL</sequence>
<comment type="function">
    <text evidence="1">Multidrug efflux pump.</text>
</comment>
<dbReference type="PANTHER" id="PTHR43298:SF2">
    <property type="entry name" value="FMN_FAD EXPORTER YEEO-RELATED"/>
    <property type="match status" value="1"/>
</dbReference>
<feature type="transmembrane region" description="Helical" evidence="13">
    <location>
        <begin position="192"/>
        <end position="214"/>
    </location>
</feature>
<dbReference type="EMBL" id="DXAK01000034">
    <property type="protein sequence ID" value="HJA06803.1"/>
    <property type="molecule type" value="Genomic_DNA"/>
</dbReference>
<dbReference type="GO" id="GO:0005886">
    <property type="term" value="C:plasma membrane"/>
    <property type="evidence" value="ECO:0007669"/>
    <property type="project" value="UniProtKB-SubCell"/>
</dbReference>
<evidence type="ECO:0000256" key="7">
    <source>
        <dbReference type="ARBA" id="ARBA00022475"/>
    </source>
</evidence>
<protein>
    <recommendedName>
        <fullName evidence="4">Probable multidrug resistance protein NorM</fullName>
    </recommendedName>
    <alternativeName>
        <fullName evidence="12">Multidrug-efflux transporter</fullName>
    </alternativeName>
</protein>
<evidence type="ECO:0000256" key="12">
    <source>
        <dbReference type="ARBA" id="ARBA00031636"/>
    </source>
</evidence>
<evidence type="ECO:0000256" key="6">
    <source>
        <dbReference type="ARBA" id="ARBA00022449"/>
    </source>
</evidence>
<evidence type="ECO:0000256" key="9">
    <source>
        <dbReference type="ARBA" id="ARBA00022989"/>
    </source>
</evidence>
<dbReference type="PIRSF" id="PIRSF006603">
    <property type="entry name" value="DinF"/>
    <property type="match status" value="1"/>
</dbReference>
<evidence type="ECO:0000256" key="11">
    <source>
        <dbReference type="ARBA" id="ARBA00023136"/>
    </source>
</evidence>
<evidence type="ECO:0000256" key="8">
    <source>
        <dbReference type="ARBA" id="ARBA00022692"/>
    </source>
</evidence>
<dbReference type="InterPro" id="IPR050222">
    <property type="entry name" value="MATE_MdtK"/>
</dbReference>
<evidence type="ECO:0000256" key="3">
    <source>
        <dbReference type="ARBA" id="ARBA00010199"/>
    </source>
</evidence>
<evidence type="ECO:0000256" key="4">
    <source>
        <dbReference type="ARBA" id="ARBA00020268"/>
    </source>
</evidence>
<reference evidence="14" key="2">
    <citation type="submission" date="2021-04" db="EMBL/GenBank/DDBJ databases">
        <authorList>
            <person name="Gilroy R."/>
        </authorList>
    </citation>
    <scope>NUCLEOTIDE SEQUENCE</scope>
    <source>
        <strain evidence="14">ChiSjej2B20-11307</strain>
    </source>
</reference>
<gene>
    <name evidence="14" type="ORF">H9798_06660</name>
</gene>
<comment type="similarity">
    <text evidence="3">Belongs to the multi antimicrobial extrusion (MATE) (TC 2.A.66.1) family.</text>
</comment>
<evidence type="ECO:0000256" key="2">
    <source>
        <dbReference type="ARBA" id="ARBA00004651"/>
    </source>
</evidence>
<evidence type="ECO:0000313" key="15">
    <source>
        <dbReference type="Proteomes" id="UP000824223"/>
    </source>
</evidence>
<comment type="caution">
    <text evidence="14">The sequence shown here is derived from an EMBL/GenBank/DDBJ whole genome shotgun (WGS) entry which is preliminary data.</text>
</comment>
<evidence type="ECO:0000256" key="5">
    <source>
        <dbReference type="ARBA" id="ARBA00022448"/>
    </source>
</evidence>
<keyword evidence="5" id="KW-0813">Transport</keyword>
<feature type="transmembrane region" description="Helical" evidence="13">
    <location>
        <begin position="395"/>
        <end position="414"/>
    </location>
</feature>
<evidence type="ECO:0000256" key="1">
    <source>
        <dbReference type="ARBA" id="ARBA00003408"/>
    </source>
</evidence>
<dbReference type="GO" id="GO:0042910">
    <property type="term" value="F:xenobiotic transmembrane transporter activity"/>
    <property type="evidence" value="ECO:0007669"/>
    <property type="project" value="InterPro"/>
</dbReference>
<dbReference type="PANTHER" id="PTHR43298">
    <property type="entry name" value="MULTIDRUG RESISTANCE PROTEIN NORM-RELATED"/>
    <property type="match status" value="1"/>
</dbReference>
<evidence type="ECO:0000256" key="10">
    <source>
        <dbReference type="ARBA" id="ARBA00023065"/>
    </source>
</evidence>
<dbReference type="Proteomes" id="UP000824223">
    <property type="component" value="Unassembled WGS sequence"/>
</dbReference>
<comment type="subcellular location">
    <subcellularLocation>
        <location evidence="2">Cell membrane</location>
        <topology evidence="2">Multi-pass membrane protein</topology>
    </subcellularLocation>
</comment>
<dbReference type="InterPro" id="IPR002528">
    <property type="entry name" value="MATE_fam"/>
</dbReference>
<dbReference type="Pfam" id="PF01554">
    <property type="entry name" value="MatE"/>
    <property type="match status" value="2"/>
</dbReference>
<feature type="transmembrane region" description="Helical" evidence="13">
    <location>
        <begin position="91"/>
        <end position="113"/>
    </location>
</feature>
<organism evidence="14 15">
    <name type="scientific">Candidatus Mediterraneibacter pullicola</name>
    <dbReference type="NCBI Taxonomy" id="2838682"/>
    <lineage>
        <taxon>Bacteria</taxon>
        <taxon>Bacillati</taxon>
        <taxon>Bacillota</taxon>
        <taxon>Clostridia</taxon>
        <taxon>Lachnospirales</taxon>
        <taxon>Lachnospiraceae</taxon>
        <taxon>Mediterraneibacter</taxon>
    </lineage>
</organism>
<feature type="transmembrane region" description="Helical" evidence="13">
    <location>
        <begin position="12"/>
        <end position="34"/>
    </location>
</feature>
<keyword evidence="10" id="KW-0406">Ion transport</keyword>
<dbReference type="InterPro" id="IPR048279">
    <property type="entry name" value="MdtK-like"/>
</dbReference>
<feature type="transmembrane region" description="Helical" evidence="13">
    <location>
        <begin position="363"/>
        <end position="383"/>
    </location>
</feature>
<evidence type="ECO:0000256" key="13">
    <source>
        <dbReference type="SAM" id="Phobius"/>
    </source>
</evidence>
<dbReference type="AlphaFoldDB" id="A0A9D2H8Z1"/>